<dbReference type="GO" id="GO:0016301">
    <property type="term" value="F:kinase activity"/>
    <property type="evidence" value="ECO:0007669"/>
    <property type="project" value="UniProtKB-KW"/>
</dbReference>
<accession>U5ELH6</accession>
<dbReference type="EMBL" id="GANO01004851">
    <property type="protein sequence ID" value="JAB55020.1"/>
    <property type="molecule type" value="mRNA"/>
</dbReference>
<feature type="region of interest" description="Disordered" evidence="1">
    <location>
        <begin position="310"/>
        <end position="332"/>
    </location>
</feature>
<feature type="compositionally biased region" description="Low complexity" evidence="1">
    <location>
        <begin position="51"/>
        <end position="62"/>
    </location>
</feature>
<feature type="compositionally biased region" description="Basic and acidic residues" evidence="1">
    <location>
        <begin position="21"/>
        <end position="39"/>
    </location>
</feature>
<organism evidence="2">
    <name type="scientific">Corethrella appendiculata</name>
    <dbReference type="NCBI Taxonomy" id="1370023"/>
    <lineage>
        <taxon>Eukaryota</taxon>
        <taxon>Metazoa</taxon>
        <taxon>Ecdysozoa</taxon>
        <taxon>Arthropoda</taxon>
        <taxon>Hexapoda</taxon>
        <taxon>Insecta</taxon>
        <taxon>Pterygota</taxon>
        <taxon>Neoptera</taxon>
        <taxon>Endopterygota</taxon>
        <taxon>Diptera</taxon>
        <taxon>Nematocera</taxon>
        <taxon>Culicoidea</taxon>
        <taxon>Chaoboridae</taxon>
        <taxon>Corethrella</taxon>
    </lineage>
</organism>
<protein>
    <submittedName>
        <fullName evidence="2">Putative serine/threonine-protein kinase mark-a</fullName>
    </submittedName>
</protein>
<feature type="compositionally biased region" description="Polar residues" evidence="1">
    <location>
        <begin position="75"/>
        <end position="94"/>
    </location>
</feature>
<feature type="non-terminal residue" evidence="2">
    <location>
        <position position="1"/>
    </location>
</feature>
<keyword evidence="2" id="KW-0418">Kinase</keyword>
<dbReference type="AlphaFoldDB" id="U5ELH6"/>
<name>U5ELH6_9DIPT</name>
<proteinExistence type="evidence at transcript level"/>
<evidence type="ECO:0000256" key="1">
    <source>
        <dbReference type="SAM" id="MobiDB-lite"/>
    </source>
</evidence>
<sequence>KKPSEPIYAEPTKITLAKVTAKGDSDDNEEIQLRQKSDSSGKVILSRHSDTLLSNSNSNSSDGGSGSDVEKNRYSEPTTTLRISNNNNEIITNPQHDKSDEINQEEINRPIRKYHSKSFSLTENKLILGGGTLSLAQQTQQLEPQNSKVFHQNRELWQKRAELSSHQNLSTTRILSRNRIAPDLVMDLPVSMNKDDGIHASRESITDSELEDMTSAERFAAQNQCTLKKNERFTTAQEQTFDSSTTTTATTKKEINLDYKNSLDKPKAEVKPQTPTIEIQTQNNKIVTLIGDNNSDNNILKIDEVLHIKESNDDDNGSEDAVGNIDSSGNTLETPAMKELHKSPIPTHNTQKFVSQFADLHLTGGCLSKSDSATTTTSITSSSSLQQQQVALSSFKPQVKVKPNVLKKPLVLPPQTPEMIRRNQD</sequence>
<evidence type="ECO:0000313" key="2">
    <source>
        <dbReference type="EMBL" id="JAB55020.1"/>
    </source>
</evidence>
<keyword evidence="2" id="KW-0808">Transferase</keyword>
<reference evidence="2" key="1">
    <citation type="journal article" date="2014" name="Insect Biochem. Mol. Biol.">
        <title>An insight into the sialome of the frog biting fly, Corethrella appendiculata.</title>
        <authorList>
            <person name="Ribeiro J.M.C."/>
            <person name="Chagas A.C."/>
            <person name="Pham V.M."/>
            <person name="Lounibos L.P."/>
            <person name="Calvo E."/>
        </authorList>
    </citation>
    <scope>NUCLEOTIDE SEQUENCE</scope>
    <source>
        <tissue evidence="2">Salivary glands</tissue>
    </source>
</reference>
<feature type="region of interest" description="Disordered" evidence="1">
    <location>
        <begin position="19"/>
        <end position="95"/>
    </location>
</feature>